<reference evidence="4" key="1">
    <citation type="submission" date="2021-03" db="EMBL/GenBank/DDBJ databases">
        <title>Roseibium sp. CAU 1637 isolated from Incheon.</title>
        <authorList>
            <person name="Kim W."/>
        </authorList>
    </citation>
    <scope>NUCLEOTIDE SEQUENCE</scope>
    <source>
        <strain evidence="4">CAU 1637</strain>
    </source>
</reference>
<keyword evidence="1" id="KW-0812">Transmembrane</keyword>
<organism evidence="4 5">
    <name type="scientific">Roseibium limicola</name>
    <dbReference type="NCBI Taxonomy" id="2816037"/>
    <lineage>
        <taxon>Bacteria</taxon>
        <taxon>Pseudomonadati</taxon>
        <taxon>Pseudomonadota</taxon>
        <taxon>Alphaproteobacteria</taxon>
        <taxon>Hyphomicrobiales</taxon>
        <taxon>Stappiaceae</taxon>
        <taxon>Roseibium</taxon>
    </lineage>
</organism>
<dbReference type="Proteomes" id="UP000664779">
    <property type="component" value="Unassembled WGS sequence"/>
</dbReference>
<dbReference type="PROSITE" id="PS50839">
    <property type="entry name" value="CHASE"/>
    <property type="match status" value="1"/>
</dbReference>
<accession>A0A939J9I8</accession>
<evidence type="ECO:0000313" key="5">
    <source>
        <dbReference type="Proteomes" id="UP000664779"/>
    </source>
</evidence>
<dbReference type="RefSeq" id="WP_206942195.1">
    <property type="nucleotide sequence ID" value="NZ_JAFLNF010000006.1"/>
</dbReference>
<evidence type="ECO:0000259" key="2">
    <source>
        <dbReference type="PROSITE" id="PS50839"/>
    </source>
</evidence>
<dbReference type="AlphaFoldDB" id="A0A939J9I8"/>
<dbReference type="PANTHER" id="PTHR46663:SF2">
    <property type="entry name" value="GGDEF DOMAIN-CONTAINING PROTEIN"/>
    <property type="match status" value="1"/>
</dbReference>
<dbReference type="FunFam" id="3.30.70.270:FF:000001">
    <property type="entry name" value="Diguanylate cyclase domain protein"/>
    <property type="match status" value="1"/>
</dbReference>
<evidence type="ECO:0000256" key="1">
    <source>
        <dbReference type="SAM" id="Phobius"/>
    </source>
</evidence>
<dbReference type="InterPro" id="IPR052163">
    <property type="entry name" value="DGC-Regulatory_Protein"/>
</dbReference>
<dbReference type="SMART" id="SM00267">
    <property type="entry name" value="GGDEF"/>
    <property type="match status" value="1"/>
</dbReference>
<feature type="transmembrane region" description="Helical" evidence="1">
    <location>
        <begin position="261"/>
        <end position="287"/>
    </location>
</feature>
<keyword evidence="5" id="KW-1185">Reference proteome</keyword>
<sequence>MVCGLWITSYVGSLVEESEADRDRNSVEQRVKEVEARFQGRIREAISLGKGLQAYVALHPALSDEEFATFSARLIEGHGEIRAVSLAPDNEIKYVYPHREYSDILGKKLDADPKQWPTVREAMGSRQILVSEPAVLNSGREALVVRVPIYTKSAARAETEGGSNIGSPDNTRLQYWGVASLALDKVTLFHGAGLSEDSKDYSLHLEMATHSAAPSSDAYVAGEPLEDRRWIVEEARLPVSLPTLEAWEIVYYRNKLEPGQIALGAMLSHIFGIAATLVISVLSFFLIHEVFQVRGLALQDTLTGLANRRLLEDRINHLSRIAEREDRGYHLFWLDLDGFKPINDTYGHETGDLVLKEVARRLKGEIRTADTAARMGGDEFVILTSNTMDDAHRQAFMERLRNAVRAPIAAASRTISVDVSVGVSTFPEDGQTAQEVLRSADRRMYEMKGGRHKRTAVPQRTKSAAEKVMPLIGQANRRSTERPSAG</sequence>
<dbReference type="InterPro" id="IPR043128">
    <property type="entry name" value="Rev_trsase/Diguanyl_cyclase"/>
</dbReference>
<dbReference type="GO" id="GO:0003824">
    <property type="term" value="F:catalytic activity"/>
    <property type="evidence" value="ECO:0007669"/>
    <property type="project" value="UniProtKB-ARBA"/>
</dbReference>
<dbReference type="PANTHER" id="PTHR46663">
    <property type="entry name" value="DIGUANYLATE CYCLASE DGCT-RELATED"/>
    <property type="match status" value="1"/>
</dbReference>
<dbReference type="Gene3D" id="3.30.70.270">
    <property type="match status" value="1"/>
</dbReference>
<dbReference type="NCBIfam" id="TIGR00254">
    <property type="entry name" value="GGDEF"/>
    <property type="match status" value="1"/>
</dbReference>
<keyword evidence="1" id="KW-0472">Membrane</keyword>
<dbReference type="SMART" id="SM01079">
    <property type="entry name" value="CHASE"/>
    <property type="match status" value="1"/>
</dbReference>
<name>A0A939J9I8_9HYPH</name>
<protein>
    <submittedName>
        <fullName evidence="4">Sensor domain-containing diguanylate cyclase</fullName>
    </submittedName>
</protein>
<comment type="caution">
    <text evidence="4">The sequence shown here is derived from an EMBL/GenBank/DDBJ whole genome shotgun (WGS) entry which is preliminary data.</text>
</comment>
<proteinExistence type="predicted"/>
<dbReference type="SUPFAM" id="SSF55073">
    <property type="entry name" value="Nucleotide cyclase"/>
    <property type="match status" value="1"/>
</dbReference>
<dbReference type="Pfam" id="PF00990">
    <property type="entry name" value="GGDEF"/>
    <property type="match status" value="1"/>
</dbReference>
<dbReference type="EMBL" id="JAFLNF010000006">
    <property type="protein sequence ID" value="MBO0346431.1"/>
    <property type="molecule type" value="Genomic_DNA"/>
</dbReference>
<gene>
    <name evidence="4" type="ORF">J0X15_14450</name>
</gene>
<dbReference type="CDD" id="cd01949">
    <property type="entry name" value="GGDEF"/>
    <property type="match status" value="1"/>
</dbReference>
<dbReference type="PROSITE" id="PS50887">
    <property type="entry name" value="GGDEF"/>
    <property type="match status" value="1"/>
</dbReference>
<keyword evidence="1" id="KW-1133">Transmembrane helix</keyword>
<dbReference type="InterPro" id="IPR029787">
    <property type="entry name" value="Nucleotide_cyclase"/>
</dbReference>
<dbReference type="InterPro" id="IPR000160">
    <property type="entry name" value="GGDEF_dom"/>
</dbReference>
<evidence type="ECO:0000313" key="4">
    <source>
        <dbReference type="EMBL" id="MBO0346431.1"/>
    </source>
</evidence>
<feature type="domain" description="CHASE" evidence="2">
    <location>
        <begin position="92"/>
        <end position="184"/>
    </location>
</feature>
<dbReference type="InterPro" id="IPR006189">
    <property type="entry name" value="CHASE_dom"/>
</dbReference>
<evidence type="ECO:0000259" key="3">
    <source>
        <dbReference type="PROSITE" id="PS50887"/>
    </source>
</evidence>
<feature type="domain" description="GGDEF" evidence="3">
    <location>
        <begin position="327"/>
        <end position="459"/>
    </location>
</feature>